<dbReference type="EMBL" id="AUZY01000131">
    <property type="protein sequence ID" value="EQD79512.1"/>
    <property type="molecule type" value="Genomic_DNA"/>
</dbReference>
<evidence type="ECO:0000259" key="1">
    <source>
        <dbReference type="Pfam" id="PF03358"/>
    </source>
</evidence>
<dbReference type="Gene3D" id="3.40.50.360">
    <property type="match status" value="1"/>
</dbReference>
<dbReference type="Pfam" id="PF03358">
    <property type="entry name" value="FMN_red"/>
    <property type="match status" value="1"/>
</dbReference>
<organism evidence="2">
    <name type="scientific">mine drainage metagenome</name>
    <dbReference type="NCBI Taxonomy" id="410659"/>
    <lineage>
        <taxon>unclassified sequences</taxon>
        <taxon>metagenomes</taxon>
        <taxon>ecological metagenomes</taxon>
    </lineage>
</organism>
<gene>
    <name evidence="2" type="ORF">B1B_00174</name>
</gene>
<sequence length="70" mass="7992">MGQFGGMRAQYHLRQILVFLDMIPIQKPEIFVSGAHAVFDAYGNITDSDLTRRITQYMAQLVDRSGKFRA</sequence>
<name>T1CBA4_9ZZZZ</name>
<dbReference type="GO" id="GO:0005829">
    <property type="term" value="C:cytosol"/>
    <property type="evidence" value="ECO:0007669"/>
    <property type="project" value="TreeGrafter"/>
</dbReference>
<dbReference type="PANTHER" id="PTHR30543:SF21">
    <property type="entry name" value="NAD(P)H-DEPENDENT FMN REDUCTASE LOT6"/>
    <property type="match status" value="1"/>
</dbReference>
<dbReference type="PANTHER" id="PTHR30543">
    <property type="entry name" value="CHROMATE REDUCTASE"/>
    <property type="match status" value="1"/>
</dbReference>
<protein>
    <submittedName>
        <fullName evidence="2">NADPH-dependent FMN reductase</fullName>
    </submittedName>
</protein>
<dbReference type="InterPro" id="IPR050712">
    <property type="entry name" value="NAD(P)H-dep_reductase"/>
</dbReference>
<comment type="caution">
    <text evidence="2">The sequence shown here is derived from an EMBL/GenBank/DDBJ whole genome shotgun (WGS) entry which is preliminary data.</text>
</comment>
<feature type="domain" description="NADPH-dependent FMN reductase-like" evidence="1">
    <location>
        <begin position="2"/>
        <end position="36"/>
    </location>
</feature>
<evidence type="ECO:0000313" key="2">
    <source>
        <dbReference type="EMBL" id="EQD79512.1"/>
    </source>
</evidence>
<dbReference type="SUPFAM" id="SSF52218">
    <property type="entry name" value="Flavoproteins"/>
    <property type="match status" value="1"/>
</dbReference>
<reference evidence="2" key="2">
    <citation type="journal article" date="2014" name="ISME J.">
        <title>Microbial stratification in low pH oxic and suboxic macroscopic growths along an acid mine drainage.</title>
        <authorList>
            <person name="Mendez-Garcia C."/>
            <person name="Mesa V."/>
            <person name="Sprenger R.R."/>
            <person name="Richter M."/>
            <person name="Diez M.S."/>
            <person name="Solano J."/>
            <person name="Bargiela R."/>
            <person name="Golyshina O.V."/>
            <person name="Manteca A."/>
            <person name="Ramos J.L."/>
            <person name="Gallego J.R."/>
            <person name="Llorente I."/>
            <person name="Martins Dos Santos V.A."/>
            <person name="Jensen O.N."/>
            <person name="Pelaez A.I."/>
            <person name="Sanchez J."/>
            <person name="Ferrer M."/>
        </authorList>
    </citation>
    <scope>NUCLEOTIDE SEQUENCE</scope>
</reference>
<dbReference type="InterPro" id="IPR005025">
    <property type="entry name" value="FMN_Rdtase-like_dom"/>
</dbReference>
<dbReference type="GO" id="GO:0016491">
    <property type="term" value="F:oxidoreductase activity"/>
    <property type="evidence" value="ECO:0007669"/>
    <property type="project" value="InterPro"/>
</dbReference>
<dbReference type="AlphaFoldDB" id="T1CBA4"/>
<reference evidence="2" key="1">
    <citation type="submission" date="2013-08" db="EMBL/GenBank/DDBJ databases">
        <authorList>
            <person name="Mendez C."/>
            <person name="Richter M."/>
            <person name="Ferrer M."/>
            <person name="Sanchez J."/>
        </authorList>
    </citation>
    <scope>NUCLEOTIDE SEQUENCE</scope>
</reference>
<dbReference type="GO" id="GO:0010181">
    <property type="term" value="F:FMN binding"/>
    <property type="evidence" value="ECO:0007669"/>
    <property type="project" value="TreeGrafter"/>
</dbReference>
<accession>T1CBA4</accession>
<proteinExistence type="predicted"/>
<dbReference type="InterPro" id="IPR029039">
    <property type="entry name" value="Flavoprotein-like_sf"/>
</dbReference>